<reference evidence="1 3" key="1">
    <citation type="submission" date="2018-05" db="EMBL/GenBank/DDBJ databases">
        <title>Genomic Encyclopedia of Type Strains, Phase IV (KMG-IV): sequencing the most valuable type-strain genomes for metagenomic binning, comparative biology and taxonomic classification.</title>
        <authorList>
            <person name="Goeker M."/>
        </authorList>
    </citation>
    <scope>NUCLEOTIDE SEQUENCE [LARGE SCALE GENOMIC DNA]</scope>
    <source>
        <strain evidence="2 4">DSM 45479</strain>
        <strain evidence="1 3">DSM 45480</strain>
    </source>
</reference>
<dbReference type="AlphaFoldDB" id="A0A316I300"/>
<gene>
    <name evidence="2" type="ORF">C8D87_101577</name>
    <name evidence="1" type="ORF">C8D88_104175</name>
</gene>
<accession>A0A316I300</accession>
<evidence type="ECO:0000313" key="3">
    <source>
        <dbReference type="Proteomes" id="UP000246005"/>
    </source>
</evidence>
<keyword evidence="4" id="KW-1185">Reference proteome</keyword>
<dbReference type="OrthoDB" id="3699269at2"/>
<dbReference type="Proteomes" id="UP000246005">
    <property type="component" value="Unassembled WGS sequence"/>
</dbReference>
<dbReference type="EMBL" id="QLTT01000001">
    <property type="protein sequence ID" value="RAS70277.1"/>
    <property type="molecule type" value="Genomic_DNA"/>
</dbReference>
<evidence type="ECO:0000313" key="4">
    <source>
        <dbReference type="Proteomes" id="UP000248714"/>
    </source>
</evidence>
<organism evidence="1 3">
    <name type="scientific">Lentzea atacamensis</name>
    <dbReference type="NCBI Taxonomy" id="531938"/>
    <lineage>
        <taxon>Bacteria</taxon>
        <taxon>Bacillati</taxon>
        <taxon>Actinomycetota</taxon>
        <taxon>Actinomycetes</taxon>
        <taxon>Pseudonocardiales</taxon>
        <taxon>Pseudonocardiaceae</taxon>
        <taxon>Lentzea</taxon>
    </lineage>
</organism>
<name>A0A316I300_9PSEU</name>
<protein>
    <submittedName>
        <fullName evidence="1">Uncharacterized protein</fullName>
    </submittedName>
</protein>
<dbReference type="Proteomes" id="UP000248714">
    <property type="component" value="Unassembled WGS sequence"/>
</dbReference>
<evidence type="ECO:0000313" key="2">
    <source>
        <dbReference type="EMBL" id="RAS70277.1"/>
    </source>
</evidence>
<comment type="caution">
    <text evidence="1">The sequence shown here is derived from an EMBL/GenBank/DDBJ whole genome shotgun (WGS) entry which is preliminary data.</text>
</comment>
<evidence type="ECO:0000313" key="1">
    <source>
        <dbReference type="EMBL" id="PWK87014.1"/>
    </source>
</evidence>
<dbReference type="RefSeq" id="WP_109636645.1">
    <property type="nucleotide sequence ID" value="NZ_QGHB01000004.1"/>
</dbReference>
<dbReference type="EMBL" id="QGHB01000004">
    <property type="protein sequence ID" value="PWK87014.1"/>
    <property type="molecule type" value="Genomic_DNA"/>
</dbReference>
<proteinExistence type="predicted"/>
<sequence>MFVLLAGYSVIPNPRLKPLTREGVVVMAHVRRLVDVRTGDEFDQPVPFGLVYPVCTADGSAPPSQRGRTWEHLVASDRELRQVS</sequence>